<dbReference type="OrthoDB" id="3724496at2"/>
<dbReference type="InterPro" id="IPR052022">
    <property type="entry name" value="26kDa_periplasmic_antigen"/>
</dbReference>
<evidence type="ECO:0008006" key="3">
    <source>
        <dbReference type="Google" id="ProtNLM"/>
    </source>
</evidence>
<keyword evidence="2" id="KW-1185">Reference proteome</keyword>
<organism evidence="1 2">
    <name type="scientific">Kytococcus schroeteri</name>
    <dbReference type="NCBI Taxonomy" id="138300"/>
    <lineage>
        <taxon>Bacteria</taxon>
        <taxon>Bacillati</taxon>
        <taxon>Actinomycetota</taxon>
        <taxon>Actinomycetes</taxon>
        <taxon>Micrococcales</taxon>
        <taxon>Kytococcaceae</taxon>
        <taxon>Kytococcus</taxon>
    </lineage>
</organism>
<reference evidence="1 2" key="1">
    <citation type="submission" date="2017-12" db="EMBL/GenBank/DDBJ databases">
        <title>Phylogenetic diversity of female urinary microbiome.</title>
        <authorList>
            <person name="Thomas-White K."/>
            <person name="Wolfe A.J."/>
        </authorList>
    </citation>
    <scope>NUCLEOTIDE SEQUENCE [LARGE SCALE GENOMIC DNA]</scope>
    <source>
        <strain evidence="1 2">UMB1298</strain>
    </source>
</reference>
<dbReference type="EMBL" id="PKIZ01000002">
    <property type="protein sequence ID" value="PKZ42661.1"/>
    <property type="molecule type" value="Genomic_DNA"/>
</dbReference>
<comment type="caution">
    <text evidence="1">The sequence shown here is derived from an EMBL/GenBank/DDBJ whole genome shotgun (WGS) entry which is preliminary data.</text>
</comment>
<dbReference type="AlphaFoldDB" id="A0A2I1PDI8"/>
<dbReference type="InterPro" id="IPR007497">
    <property type="entry name" value="SIMPL/DUF541"/>
</dbReference>
<gene>
    <name evidence="1" type="ORF">CYJ76_02025</name>
</gene>
<evidence type="ECO:0000313" key="2">
    <source>
        <dbReference type="Proteomes" id="UP000234206"/>
    </source>
</evidence>
<dbReference type="PANTHER" id="PTHR34387">
    <property type="entry name" value="SLR1258 PROTEIN"/>
    <property type="match status" value="1"/>
</dbReference>
<dbReference type="Pfam" id="PF04402">
    <property type="entry name" value="SIMPL"/>
    <property type="match status" value="1"/>
</dbReference>
<accession>A0A2I1PDI8</accession>
<dbReference type="Gene3D" id="3.30.70.2970">
    <property type="entry name" value="Protein of unknown function (DUF541), domain 2"/>
    <property type="match status" value="1"/>
</dbReference>
<proteinExistence type="predicted"/>
<name>A0A2I1PDI8_9MICO</name>
<dbReference type="Gene3D" id="3.30.110.170">
    <property type="entry name" value="Protein of unknown function (DUF541), domain 1"/>
    <property type="match status" value="1"/>
</dbReference>
<evidence type="ECO:0000313" key="1">
    <source>
        <dbReference type="EMBL" id="PKZ42661.1"/>
    </source>
</evidence>
<dbReference type="PANTHER" id="PTHR34387:SF2">
    <property type="entry name" value="SLR1258 PROTEIN"/>
    <property type="match status" value="1"/>
</dbReference>
<dbReference type="Proteomes" id="UP000234206">
    <property type="component" value="Unassembled WGS sequence"/>
</dbReference>
<sequence length="221" mass="24007">MRGMEITVRSEATGRRQPELSTLWATASAEGTDRAAARQQVTAVMQELVDSLDELGASRPDAVRSRVVAPLATRTWQPWGDDGKRLDPRHEVTGRVRVQLADLEALADLTTAWSARDEVALQSPTWSLTDDSQRALHAEVTRDAVRQARERAQVMAEASGFSTVEPLQVADTGLLGGGDDRRVGEVQAFRAAGAGAADDGYDLTPQDVEVRVTVEARFRAE</sequence>
<dbReference type="GO" id="GO:0006974">
    <property type="term" value="P:DNA damage response"/>
    <property type="evidence" value="ECO:0007669"/>
    <property type="project" value="TreeGrafter"/>
</dbReference>
<protein>
    <recommendedName>
        <fullName evidence="3">SIMPL domain-containing protein</fullName>
    </recommendedName>
</protein>